<sequence length="150" mass="15845">MSTLSPSTTTAPDGYAPTPAFQDGLRVRTEVLGPAHVQRALDAAQAQGDTSLQQLVTEFAWGTVWTRPALDRKQRSLATVSMLVALNRPQELAGHLRGALANGVTPEELRELMVHSAVYCGFPAALDASRRLTEVLEAAAHEQGGASGAA</sequence>
<feature type="domain" description="Carboxymuconolactone decarboxylase-like" evidence="1">
    <location>
        <begin position="52"/>
        <end position="132"/>
    </location>
</feature>
<keyword evidence="3" id="KW-1185">Reference proteome</keyword>
<name>A0ABN4TD65_9BURK</name>
<dbReference type="PANTHER" id="PTHR33570">
    <property type="entry name" value="4-CARBOXYMUCONOLACTONE DECARBOXYLASE FAMILY PROTEIN"/>
    <property type="match status" value="1"/>
</dbReference>
<proteinExistence type="predicted"/>
<dbReference type="Pfam" id="PF02627">
    <property type="entry name" value="CMD"/>
    <property type="match status" value="1"/>
</dbReference>
<evidence type="ECO:0000313" key="2">
    <source>
        <dbReference type="EMBL" id="AOZ05147.1"/>
    </source>
</evidence>
<gene>
    <name evidence="2" type="ORF">BKK80_04385</name>
</gene>
<dbReference type="Proteomes" id="UP000177515">
    <property type="component" value="Chromosome 1"/>
</dbReference>
<dbReference type="EMBL" id="CP017754">
    <property type="protein sequence ID" value="AOZ05147.1"/>
    <property type="molecule type" value="Genomic_DNA"/>
</dbReference>
<dbReference type="RefSeq" id="WP_071011105.1">
    <property type="nucleotide sequence ID" value="NZ_CP017754.1"/>
</dbReference>
<organism evidence="2 3">
    <name type="scientific">Cupriavidus malaysiensis</name>
    <dbReference type="NCBI Taxonomy" id="367825"/>
    <lineage>
        <taxon>Bacteria</taxon>
        <taxon>Pseudomonadati</taxon>
        <taxon>Pseudomonadota</taxon>
        <taxon>Betaproteobacteria</taxon>
        <taxon>Burkholderiales</taxon>
        <taxon>Burkholderiaceae</taxon>
        <taxon>Cupriavidus</taxon>
    </lineage>
</organism>
<dbReference type="InterPro" id="IPR003779">
    <property type="entry name" value="CMD-like"/>
</dbReference>
<reference evidence="2 3" key="1">
    <citation type="submission" date="2016-10" db="EMBL/GenBank/DDBJ databases">
        <title>Complete genome sequences of three Cupriavidus strains isolated from various Malaysian environments.</title>
        <authorList>
            <person name="Abdullah A.A.-A."/>
            <person name="Shafie N.A.H."/>
            <person name="Lau N.S."/>
        </authorList>
    </citation>
    <scope>NUCLEOTIDE SEQUENCE [LARGE SCALE GENOMIC DNA]</scope>
    <source>
        <strain evidence="2 3">USMAA1020</strain>
    </source>
</reference>
<dbReference type="InterPro" id="IPR052512">
    <property type="entry name" value="4CMD/NDH-1_regulator"/>
</dbReference>
<evidence type="ECO:0000259" key="1">
    <source>
        <dbReference type="Pfam" id="PF02627"/>
    </source>
</evidence>
<evidence type="ECO:0000313" key="3">
    <source>
        <dbReference type="Proteomes" id="UP000177515"/>
    </source>
</evidence>
<dbReference type="PANTHER" id="PTHR33570:SF2">
    <property type="entry name" value="CARBOXYMUCONOLACTONE DECARBOXYLASE-LIKE DOMAIN-CONTAINING PROTEIN"/>
    <property type="match status" value="1"/>
</dbReference>
<dbReference type="Gene3D" id="1.20.1290.10">
    <property type="entry name" value="AhpD-like"/>
    <property type="match status" value="1"/>
</dbReference>
<dbReference type="SUPFAM" id="SSF69118">
    <property type="entry name" value="AhpD-like"/>
    <property type="match status" value="1"/>
</dbReference>
<accession>A0ABN4TD65</accession>
<protein>
    <recommendedName>
        <fullName evidence="1">Carboxymuconolactone decarboxylase-like domain-containing protein</fullName>
    </recommendedName>
</protein>
<dbReference type="InterPro" id="IPR029032">
    <property type="entry name" value="AhpD-like"/>
</dbReference>